<organism evidence="2 3">
    <name type="scientific">Pseudocercospora eumusae</name>
    <dbReference type="NCBI Taxonomy" id="321146"/>
    <lineage>
        <taxon>Eukaryota</taxon>
        <taxon>Fungi</taxon>
        <taxon>Dikarya</taxon>
        <taxon>Ascomycota</taxon>
        <taxon>Pezizomycotina</taxon>
        <taxon>Dothideomycetes</taxon>
        <taxon>Dothideomycetidae</taxon>
        <taxon>Mycosphaerellales</taxon>
        <taxon>Mycosphaerellaceae</taxon>
        <taxon>Pseudocercospora</taxon>
    </lineage>
</organism>
<feature type="compositionally biased region" description="Polar residues" evidence="1">
    <location>
        <begin position="770"/>
        <end position="780"/>
    </location>
</feature>
<comment type="caution">
    <text evidence="2">The sequence shown here is derived from an EMBL/GenBank/DDBJ whole genome shotgun (WGS) entry which is preliminary data.</text>
</comment>
<dbReference type="Proteomes" id="UP000070133">
    <property type="component" value="Unassembled WGS sequence"/>
</dbReference>
<evidence type="ECO:0000313" key="2">
    <source>
        <dbReference type="EMBL" id="KXT01776.1"/>
    </source>
</evidence>
<feature type="region of interest" description="Disordered" evidence="1">
    <location>
        <begin position="359"/>
        <end position="388"/>
    </location>
</feature>
<accession>A0A139HH89</accession>
<evidence type="ECO:0000256" key="1">
    <source>
        <dbReference type="SAM" id="MobiDB-lite"/>
    </source>
</evidence>
<gene>
    <name evidence="2" type="ORF">AC578_2020</name>
</gene>
<evidence type="ECO:0000313" key="3">
    <source>
        <dbReference type="Proteomes" id="UP000070133"/>
    </source>
</evidence>
<dbReference type="OrthoDB" id="30417at2759"/>
<feature type="region of interest" description="Disordered" evidence="1">
    <location>
        <begin position="770"/>
        <end position="801"/>
    </location>
</feature>
<protein>
    <submittedName>
        <fullName evidence="2">Uncharacterized protein</fullName>
    </submittedName>
</protein>
<feature type="region of interest" description="Disordered" evidence="1">
    <location>
        <begin position="896"/>
        <end position="955"/>
    </location>
</feature>
<feature type="compositionally biased region" description="Basic residues" evidence="1">
    <location>
        <begin position="1102"/>
        <end position="1111"/>
    </location>
</feature>
<keyword evidence="3" id="KW-1185">Reference proteome</keyword>
<feature type="compositionally biased region" description="Polar residues" evidence="1">
    <location>
        <begin position="543"/>
        <end position="555"/>
    </location>
</feature>
<feature type="compositionally biased region" description="Low complexity" evidence="1">
    <location>
        <begin position="1050"/>
        <end position="1059"/>
    </location>
</feature>
<reference evidence="2 3" key="1">
    <citation type="submission" date="2015-07" db="EMBL/GenBank/DDBJ databases">
        <title>Comparative genomics of the Sigatoka disease complex on banana suggests a link between parallel evolutionary changes in Pseudocercospora fijiensis and Pseudocercospora eumusae and increased virulence on the banana host.</title>
        <authorList>
            <person name="Chang T.-C."/>
            <person name="Salvucci A."/>
            <person name="Crous P.W."/>
            <person name="Stergiopoulos I."/>
        </authorList>
    </citation>
    <scope>NUCLEOTIDE SEQUENCE [LARGE SCALE GENOMIC DNA]</scope>
    <source>
        <strain evidence="2 3">CBS 114824</strain>
    </source>
</reference>
<dbReference type="STRING" id="321146.A0A139HH89"/>
<proteinExistence type="predicted"/>
<dbReference type="EMBL" id="LFZN01000050">
    <property type="protein sequence ID" value="KXT01776.1"/>
    <property type="molecule type" value="Genomic_DNA"/>
</dbReference>
<dbReference type="AlphaFoldDB" id="A0A139HH89"/>
<feature type="compositionally biased region" description="Low complexity" evidence="1">
    <location>
        <begin position="932"/>
        <end position="950"/>
    </location>
</feature>
<name>A0A139HH89_9PEZI</name>
<sequence length="1111" mass="119343">MEYDDEVDAVDRRFYANLLESPSMEHDVGLSLQQELTSEPEHVLRGTKSFTARSWKSRASTATLRVSSNRSNMENLSVQGEDITRPTGLIVPASGEILGEIAPNGQLVVGRNFKLRPSPTPSLKKKKVEELVKAHGSPQHMRVTAGGKASIPFSNLNGMDFQLGNMLPYMLADALLGRIVPSDQSPLCHPRFGYSAIKANGGLIKFAPNHRPGEHEHDHEWELATKDGSLAQDRSGQLYQIVNGTVLRLREQDGAVQLYMPAPNLDIMRAPAVGLGPVQRPLNMISSQQNERIVAPEPSNASKITALELEYSKREGELKQIDRNEAIHGRTMHRAAKDELVATRRELVIGMDKIRKDLKKLKSQPPQNAPTSPRAMRARDSVSPPGRRQVPPFLHMQPSSGIHAPQRSYSALVGGQPDQYRPSISHEEYFAVNPWAVAPPGIYAPPPFDGSMAGPAFPAYPSAPAIPGTNLSLAVGNLGGSQDNMQPHTERLAHLSIESPRSHAVSIKAPDTRLNANAKSGLNPMSPVYKPGFPAAAAAKSSSNTLSAGTGSFQKHMQPAKSASDETVSPAKRDAHLHSSSVSSLGTADFFPRNPQEYSTRQHIYPQRAESSDKESAGVHTLTPSQANEVSAWKARAPDTGDYNGKVPPPGTPVFHSDATTQAPLPSSMNENMHEQRQMDVPNRDADNISPKNKREWLFIEEDPSGKQQEVPSSQPSEEPVNFANKSRAWIEGFQAGLQRFVPDPHRTGDYLVGYCQGLLKSHPQTANAPSAVAASTGSPMKTHARRPSPAFPSRSNSRVQMPEKIPVTSRAPLESNNHSIDTLKQAVIAPQNENAVLTPSAEGPHVADLPVNLGAWAKQQHSSPSGPATGGDKLADHFIPKRAIPLDRQVIMSEGNNDARGSEKTSSTARASDGAGTYLLPSSNQMPLPASPTTSTRSIASSSIASGGAPDTGHRITSLNSIDANMYRQWPSNRIMTPTEWKTSGSLAHAAGLATGYFAAAQFDGTNEPSLRGPGQLTRDVAGAPQRVGSGGRFREGSLDGIASPPMSPTMSPSGTPSKDSGKKKNASPAKAKFEHVAEKMGIKIASDAGVDGAADSTSPRGKRSAWRDL</sequence>
<feature type="compositionally biased region" description="Low complexity" evidence="1">
    <location>
        <begin position="1087"/>
        <end position="1098"/>
    </location>
</feature>
<feature type="region of interest" description="Disordered" evidence="1">
    <location>
        <begin position="1008"/>
        <end position="1111"/>
    </location>
</feature>
<feature type="region of interest" description="Disordered" evidence="1">
    <location>
        <begin position="543"/>
        <end position="617"/>
    </location>
</feature>
<feature type="compositionally biased region" description="Basic and acidic residues" evidence="1">
    <location>
        <begin position="1073"/>
        <end position="1083"/>
    </location>
</feature>